<evidence type="ECO:0000256" key="6">
    <source>
        <dbReference type="SAM" id="Phobius"/>
    </source>
</evidence>
<organism evidence="10 11">
    <name type="scientific">Candidatus Phycosocius bacilliformis</name>
    <dbReference type="NCBI Taxonomy" id="1445552"/>
    <lineage>
        <taxon>Bacteria</taxon>
        <taxon>Pseudomonadati</taxon>
        <taxon>Pseudomonadota</taxon>
        <taxon>Alphaproteobacteria</taxon>
        <taxon>Caulobacterales</taxon>
        <taxon>Caulobacterales incertae sedis</taxon>
        <taxon>Candidatus Phycosocius</taxon>
    </lineage>
</organism>
<dbReference type="EMBL" id="BFBR01000001">
    <property type="protein sequence ID" value="GBF56801.1"/>
    <property type="molecule type" value="Genomic_DNA"/>
</dbReference>
<dbReference type="Gene3D" id="6.10.340.10">
    <property type="match status" value="1"/>
</dbReference>
<comment type="similarity">
    <text evidence="4">Belongs to the methyl-accepting chemotaxis (MCP) protein family.</text>
</comment>
<evidence type="ECO:0000313" key="11">
    <source>
        <dbReference type="Proteomes" id="UP000245086"/>
    </source>
</evidence>
<evidence type="ECO:0000259" key="9">
    <source>
        <dbReference type="PROSITE" id="PS50885"/>
    </source>
</evidence>
<dbReference type="SMART" id="SM00283">
    <property type="entry name" value="MA"/>
    <property type="match status" value="1"/>
</dbReference>
<dbReference type="GO" id="GO:0006935">
    <property type="term" value="P:chemotaxis"/>
    <property type="evidence" value="ECO:0007669"/>
    <property type="project" value="InterPro"/>
</dbReference>
<dbReference type="GO" id="GO:0004888">
    <property type="term" value="F:transmembrane signaling receptor activity"/>
    <property type="evidence" value="ECO:0007669"/>
    <property type="project" value="InterPro"/>
</dbReference>
<dbReference type="InterPro" id="IPR003660">
    <property type="entry name" value="HAMP_dom"/>
</dbReference>
<dbReference type="PROSITE" id="PS50885">
    <property type="entry name" value="HAMP"/>
    <property type="match status" value="1"/>
</dbReference>
<protein>
    <submittedName>
        <fullName evidence="10">Methyl-accepting chemotaxis protein 2</fullName>
    </submittedName>
</protein>
<dbReference type="PANTHER" id="PTHR32089">
    <property type="entry name" value="METHYL-ACCEPTING CHEMOTAXIS PROTEIN MCPB"/>
    <property type="match status" value="1"/>
</dbReference>
<keyword evidence="6" id="KW-1133">Transmembrane helix</keyword>
<feature type="domain" description="T-SNARE coiled-coil homology" evidence="8">
    <location>
        <begin position="590"/>
        <end position="652"/>
    </location>
</feature>
<keyword evidence="6" id="KW-0812">Transmembrane</keyword>
<evidence type="ECO:0000259" key="8">
    <source>
        <dbReference type="PROSITE" id="PS50192"/>
    </source>
</evidence>
<reference evidence="10 11" key="1">
    <citation type="journal article" date="2018" name="Genome Announc.">
        <title>Draft Genome Sequence of "Candidatus Phycosocius bacilliformis," an Alphaproteobacterial Ectosymbiont of the Hydrocarbon-Producing Green Alga Botryococcus braunii.</title>
        <authorList>
            <person name="Tanabe Y."/>
            <person name="Yamaguchi H."/>
            <person name="Watanabe M.M."/>
        </authorList>
    </citation>
    <scope>NUCLEOTIDE SEQUENCE [LARGE SCALE GENOMIC DNA]</scope>
    <source>
        <strain evidence="10 11">BOTRYCO-2</strain>
    </source>
</reference>
<name>A0A2P2E6V4_9PROT</name>
<dbReference type="RefSeq" id="WP_108983651.1">
    <property type="nucleotide sequence ID" value="NZ_BFBR01000001.1"/>
</dbReference>
<sequence>MSIKLVSMIACGGITLTTIVCSAFALSQTWEKIGATKSLMASVLVTDKLYESTTKLSLERSLTQVGLNLPTVMPAPLQDLLTQQRTQVDKSFGELKDLARGEKDLEKVDAFTASLDGHLGTIRDLRTKADAGLKVDLVSRQPEAVTTIPSSIKATVETIRSLDSEIMPSKAIATSSVINLQAIQRLAWEIREFGGRERTILAIATATGAPIPADQLGQGKIYAAATVSAMAEIKQRAAHPDVPDNVRQAIAKADAAYFGTYDQTRKRLLANAATGNYGTDLNSFFGESSAALATTEELVNVAGSDLDEQTAQLAQNAQNALIFTIIQLVVSLAMVGFLTWFINRRVAARVVEISGEMQALANGHLDGNIDRLSSKDEIGTMVEALKVFQVNARAVKAMSEREAVQREQADAEKKAMMNALAEDLERSVGQVVEIVAASASELTATSESLARTARETSVHSDTVAQTAATSSANVQTVASATEELSASIREIAQQVTSAADIARQAETRAATTNDTVHALSRAAEKIGQVVSLISDIASQTNLLALNATIEAARAGAAGKGFAVVASEVKSLAEQTSRATDEISVQINEVQIATNEAVAAIGGISSTIGEINQISASISAAVEEQLAVVNEITRNTIDVANGTAEVTQSIGLVQAGSAETGAASEQSLSAARELGVQATRLRDEVDNFLHQVRAA</sequence>
<feature type="domain" description="HAMP" evidence="9">
    <location>
        <begin position="344"/>
        <end position="397"/>
    </location>
</feature>
<evidence type="ECO:0000256" key="5">
    <source>
        <dbReference type="PROSITE-ProRule" id="PRU00284"/>
    </source>
</evidence>
<dbReference type="GO" id="GO:0005886">
    <property type="term" value="C:plasma membrane"/>
    <property type="evidence" value="ECO:0007669"/>
    <property type="project" value="UniProtKB-SubCell"/>
</dbReference>
<dbReference type="PANTHER" id="PTHR32089:SF112">
    <property type="entry name" value="LYSOZYME-LIKE PROTEIN-RELATED"/>
    <property type="match status" value="1"/>
</dbReference>
<keyword evidence="11" id="KW-1185">Reference proteome</keyword>
<comment type="caution">
    <text evidence="10">The sequence shown here is derived from an EMBL/GenBank/DDBJ whole genome shotgun (WGS) entry which is preliminary data.</text>
</comment>
<comment type="subcellular location">
    <subcellularLocation>
        <location evidence="1">Cell inner membrane</location>
        <topology evidence="1">Multi-pass membrane protein</topology>
    </subcellularLocation>
</comment>
<accession>A0A2P2E6V4</accession>
<proteinExistence type="inferred from homology"/>
<dbReference type="Pfam" id="PF00672">
    <property type="entry name" value="HAMP"/>
    <property type="match status" value="1"/>
</dbReference>
<dbReference type="InterPro" id="IPR000727">
    <property type="entry name" value="T_SNARE_dom"/>
</dbReference>
<dbReference type="PROSITE" id="PS50192">
    <property type="entry name" value="T_SNARE"/>
    <property type="match status" value="1"/>
</dbReference>
<dbReference type="Gene3D" id="1.10.287.950">
    <property type="entry name" value="Methyl-accepting chemotaxis protein"/>
    <property type="match status" value="1"/>
</dbReference>
<dbReference type="SMART" id="SM00304">
    <property type="entry name" value="HAMP"/>
    <property type="match status" value="1"/>
</dbReference>
<feature type="domain" description="Methyl-accepting transducer" evidence="7">
    <location>
        <begin position="445"/>
        <end position="674"/>
    </location>
</feature>
<dbReference type="OrthoDB" id="354287at2"/>
<evidence type="ECO:0000256" key="1">
    <source>
        <dbReference type="ARBA" id="ARBA00004429"/>
    </source>
</evidence>
<dbReference type="Proteomes" id="UP000245086">
    <property type="component" value="Unassembled WGS sequence"/>
</dbReference>
<keyword evidence="2" id="KW-1003">Cell membrane</keyword>
<dbReference type="InterPro" id="IPR004090">
    <property type="entry name" value="Chemotax_Me-accpt_rcpt"/>
</dbReference>
<dbReference type="Pfam" id="PF00015">
    <property type="entry name" value="MCPsignal"/>
    <property type="match status" value="1"/>
</dbReference>
<evidence type="ECO:0000256" key="3">
    <source>
        <dbReference type="ARBA" id="ARBA00023224"/>
    </source>
</evidence>
<keyword evidence="3 5" id="KW-0807">Transducer</keyword>
<feature type="transmembrane region" description="Helical" evidence="6">
    <location>
        <begin position="320"/>
        <end position="342"/>
    </location>
</feature>
<dbReference type="PROSITE" id="PS50111">
    <property type="entry name" value="CHEMOTAXIS_TRANSDUC_2"/>
    <property type="match status" value="1"/>
</dbReference>
<dbReference type="PRINTS" id="PR00260">
    <property type="entry name" value="CHEMTRNSDUCR"/>
</dbReference>
<evidence type="ECO:0000313" key="10">
    <source>
        <dbReference type="EMBL" id="GBF56801.1"/>
    </source>
</evidence>
<keyword evidence="2" id="KW-0997">Cell inner membrane</keyword>
<dbReference type="SUPFAM" id="SSF58104">
    <property type="entry name" value="Methyl-accepting chemotaxis protein (MCP) signaling domain"/>
    <property type="match status" value="1"/>
</dbReference>
<dbReference type="InterPro" id="IPR004089">
    <property type="entry name" value="MCPsignal_dom"/>
</dbReference>
<keyword evidence="6" id="KW-0472">Membrane</keyword>
<evidence type="ECO:0000256" key="4">
    <source>
        <dbReference type="ARBA" id="ARBA00029447"/>
    </source>
</evidence>
<gene>
    <name evidence="10" type="primary">mcp2</name>
    <name evidence="10" type="ORF">PbB2_00458</name>
</gene>
<evidence type="ECO:0000256" key="2">
    <source>
        <dbReference type="ARBA" id="ARBA00022519"/>
    </source>
</evidence>
<dbReference type="AlphaFoldDB" id="A0A2P2E6V4"/>
<evidence type="ECO:0000259" key="7">
    <source>
        <dbReference type="PROSITE" id="PS50111"/>
    </source>
</evidence>
<dbReference type="GO" id="GO:0007165">
    <property type="term" value="P:signal transduction"/>
    <property type="evidence" value="ECO:0007669"/>
    <property type="project" value="UniProtKB-KW"/>
</dbReference>